<comment type="caution">
    <text evidence="2">The sequence shown here is derived from an EMBL/GenBank/DDBJ whole genome shotgun (WGS) entry which is preliminary data.</text>
</comment>
<evidence type="ECO:0000313" key="3">
    <source>
        <dbReference type="Proteomes" id="UP000034164"/>
    </source>
</evidence>
<accession>A0A0G2HZG1</accession>
<organism evidence="2 3">
    <name type="scientific">[Emmonsia] crescens</name>
    <dbReference type="NCBI Taxonomy" id="73230"/>
    <lineage>
        <taxon>Eukaryota</taxon>
        <taxon>Fungi</taxon>
        <taxon>Dikarya</taxon>
        <taxon>Ascomycota</taxon>
        <taxon>Pezizomycotina</taxon>
        <taxon>Eurotiomycetes</taxon>
        <taxon>Eurotiomycetidae</taxon>
        <taxon>Onygenales</taxon>
        <taxon>Ajellomycetaceae</taxon>
        <taxon>Emergomyces</taxon>
    </lineage>
</organism>
<reference evidence="3" key="1">
    <citation type="journal article" date="2015" name="PLoS Genet.">
        <title>The dynamic genome and transcriptome of the human fungal pathogen Blastomyces and close relative Emmonsia.</title>
        <authorList>
            <person name="Munoz J.F."/>
            <person name="Gauthier G.M."/>
            <person name="Desjardins C.A."/>
            <person name="Gallo J.E."/>
            <person name="Holder J."/>
            <person name="Sullivan T.D."/>
            <person name="Marty A.J."/>
            <person name="Carmen J.C."/>
            <person name="Chen Z."/>
            <person name="Ding L."/>
            <person name="Gujja S."/>
            <person name="Magrini V."/>
            <person name="Misas E."/>
            <person name="Mitreva M."/>
            <person name="Priest M."/>
            <person name="Saif S."/>
            <person name="Whiston E.A."/>
            <person name="Young S."/>
            <person name="Zeng Q."/>
            <person name="Goldman W.E."/>
            <person name="Mardis E.R."/>
            <person name="Taylor J.W."/>
            <person name="McEwen J.G."/>
            <person name="Clay O.K."/>
            <person name="Klein B.S."/>
            <person name="Cuomo C.A."/>
        </authorList>
    </citation>
    <scope>NUCLEOTIDE SEQUENCE [LARGE SCALE GENOMIC DNA]</scope>
    <source>
        <strain evidence="3">UAMH 3008</strain>
    </source>
</reference>
<proteinExistence type="predicted"/>
<gene>
    <name evidence="2" type="ORF">EMCG_02219</name>
</gene>
<evidence type="ECO:0000313" key="2">
    <source>
        <dbReference type="EMBL" id="KKZ63488.1"/>
    </source>
</evidence>
<evidence type="ECO:0000256" key="1">
    <source>
        <dbReference type="SAM" id="MobiDB-lite"/>
    </source>
</evidence>
<dbReference type="VEuPathDB" id="FungiDB:EMCG_02219"/>
<dbReference type="AlphaFoldDB" id="A0A0G2HZG1"/>
<protein>
    <submittedName>
        <fullName evidence="2">Uncharacterized protein</fullName>
    </submittedName>
</protein>
<feature type="region of interest" description="Disordered" evidence="1">
    <location>
        <begin position="37"/>
        <end position="60"/>
    </location>
</feature>
<dbReference type="Proteomes" id="UP000034164">
    <property type="component" value="Unassembled WGS sequence"/>
</dbReference>
<feature type="compositionally biased region" description="Polar residues" evidence="1">
    <location>
        <begin position="38"/>
        <end position="50"/>
    </location>
</feature>
<dbReference type="EMBL" id="LCZI01000980">
    <property type="protein sequence ID" value="KKZ63488.1"/>
    <property type="molecule type" value="Genomic_DNA"/>
</dbReference>
<name>A0A0G2HZG1_9EURO</name>
<sequence>MHVKPSPLPLLPHATTIYESGVRSITSGKAPGAYALAQHSQAQSMGSNQLPRPESRHIGTPPRQQIMCAELPSTVRPAGFACCAWRCKDVEHGTDRGLSLKAACP</sequence>